<keyword evidence="8" id="KW-1185">Reference proteome</keyword>
<evidence type="ECO:0000256" key="4">
    <source>
        <dbReference type="ARBA" id="ARBA00023043"/>
    </source>
</evidence>
<dbReference type="EMBL" id="JALJOR010000008">
    <property type="protein sequence ID" value="KAK9812758.1"/>
    <property type="molecule type" value="Genomic_DNA"/>
</dbReference>
<comment type="subcellular location">
    <subcellularLocation>
        <location evidence="1">Nucleus</location>
    </subcellularLocation>
</comment>
<dbReference type="GO" id="GO:0043124">
    <property type="term" value="P:negative regulation of canonical NF-kappaB signal transduction"/>
    <property type="evidence" value="ECO:0007669"/>
    <property type="project" value="InterPro"/>
</dbReference>
<keyword evidence="5" id="KW-0539">Nucleus</keyword>
<keyword evidence="3" id="KW-0677">Repeat</keyword>
<keyword evidence="4" id="KW-0040">ANK repeat</keyword>
<evidence type="ECO:0000256" key="1">
    <source>
        <dbReference type="ARBA" id="ARBA00004123"/>
    </source>
</evidence>
<accession>A0AAW1PVX0</accession>
<evidence type="ECO:0000313" key="7">
    <source>
        <dbReference type="EMBL" id="KAK9812758.1"/>
    </source>
</evidence>
<evidence type="ECO:0000313" key="8">
    <source>
        <dbReference type="Proteomes" id="UP001489004"/>
    </source>
</evidence>
<sequence>MDTHPAWDTHSDPEYSSDVEQQCSNVARLSRQRQTCSQAERQAQALFVYRQTQVLHRRLREETEGAKLRQALEAETSWANQHSPSRASTSRAAQDCAAARTETGTCTLWQQHEDRWAAFEHSPPDPVRIANIPWPPDAAGVLEHMATSIMSTVNSSGGAAPAPDTVIQAYRAAFLRASMRWHPDKFAHKFSKWLAEADRDEVASRVQHISQMLNTQWATMLGKSGLH</sequence>
<evidence type="ECO:0000256" key="2">
    <source>
        <dbReference type="ARBA" id="ARBA00022553"/>
    </source>
</evidence>
<dbReference type="InterPro" id="IPR038753">
    <property type="entry name" value="NFKBIL1"/>
</dbReference>
<evidence type="ECO:0000256" key="3">
    <source>
        <dbReference type="ARBA" id="ARBA00022737"/>
    </source>
</evidence>
<dbReference type="PANTHER" id="PTHR15263:SF1">
    <property type="entry name" value="NF-KAPPA-B INHIBITOR-LIKE PROTEIN 1"/>
    <property type="match status" value="1"/>
</dbReference>
<feature type="region of interest" description="Disordered" evidence="6">
    <location>
        <begin position="74"/>
        <end position="96"/>
    </location>
</feature>
<gene>
    <name evidence="7" type="ORF">WJX72_003189</name>
</gene>
<name>A0AAW1PVX0_9CHLO</name>
<protein>
    <submittedName>
        <fullName evidence="7">Uncharacterized protein</fullName>
    </submittedName>
</protein>
<keyword evidence="2" id="KW-0597">Phosphoprotein</keyword>
<evidence type="ECO:0000256" key="6">
    <source>
        <dbReference type="SAM" id="MobiDB-lite"/>
    </source>
</evidence>
<proteinExistence type="predicted"/>
<organism evidence="7 8">
    <name type="scientific">[Myrmecia] bisecta</name>
    <dbReference type="NCBI Taxonomy" id="41462"/>
    <lineage>
        <taxon>Eukaryota</taxon>
        <taxon>Viridiplantae</taxon>
        <taxon>Chlorophyta</taxon>
        <taxon>core chlorophytes</taxon>
        <taxon>Trebouxiophyceae</taxon>
        <taxon>Trebouxiales</taxon>
        <taxon>Trebouxiaceae</taxon>
        <taxon>Myrmecia</taxon>
    </lineage>
</organism>
<dbReference type="Proteomes" id="UP001489004">
    <property type="component" value="Unassembled WGS sequence"/>
</dbReference>
<dbReference type="PANTHER" id="PTHR15263">
    <property type="entry name" value="I-KAPPA-B-LIKE PROTEIN IKBL"/>
    <property type="match status" value="1"/>
</dbReference>
<evidence type="ECO:0000256" key="5">
    <source>
        <dbReference type="ARBA" id="ARBA00023242"/>
    </source>
</evidence>
<feature type="compositionally biased region" description="Polar residues" evidence="6">
    <location>
        <begin position="77"/>
        <end position="92"/>
    </location>
</feature>
<dbReference type="GO" id="GO:0005634">
    <property type="term" value="C:nucleus"/>
    <property type="evidence" value="ECO:0007669"/>
    <property type="project" value="UniProtKB-SubCell"/>
</dbReference>
<reference evidence="7 8" key="1">
    <citation type="journal article" date="2024" name="Nat. Commun.">
        <title>Phylogenomics reveals the evolutionary origins of lichenization in chlorophyte algae.</title>
        <authorList>
            <person name="Puginier C."/>
            <person name="Libourel C."/>
            <person name="Otte J."/>
            <person name="Skaloud P."/>
            <person name="Haon M."/>
            <person name="Grisel S."/>
            <person name="Petersen M."/>
            <person name="Berrin J.G."/>
            <person name="Delaux P.M."/>
            <person name="Dal Grande F."/>
            <person name="Keller J."/>
        </authorList>
    </citation>
    <scope>NUCLEOTIDE SEQUENCE [LARGE SCALE GENOMIC DNA]</scope>
    <source>
        <strain evidence="7 8">SAG 2043</strain>
    </source>
</reference>
<dbReference type="AlphaFoldDB" id="A0AAW1PVX0"/>
<comment type="caution">
    <text evidence="7">The sequence shown here is derived from an EMBL/GenBank/DDBJ whole genome shotgun (WGS) entry which is preliminary data.</text>
</comment>